<name>A0A4Y0BGU1_ANOFN</name>
<reference evidence="1" key="1">
    <citation type="submission" date="2020-05" db="UniProtKB">
        <authorList>
            <consortium name="EnsemblMetazoa"/>
        </authorList>
    </citation>
    <scope>IDENTIFICATION</scope>
    <source>
        <strain evidence="1">FUMOZ</strain>
    </source>
</reference>
<dbReference type="VEuPathDB" id="VectorBase:AFUN019691"/>
<dbReference type="AlphaFoldDB" id="A0A4Y0BGU1"/>
<organism evidence="1">
    <name type="scientific">Anopheles funestus</name>
    <name type="common">African malaria mosquito</name>
    <dbReference type="NCBI Taxonomy" id="62324"/>
    <lineage>
        <taxon>Eukaryota</taxon>
        <taxon>Metazoa</taxon>
        <taxon>Ecdysozoa</taxon>
        <taxon>Arthropoda</taxon>
        <taxon>Hexapoda</taxon>
        <taxon>Insecta</taxon>
        <taxon>Pterygota</taxon>
        <taxon>Neoptera</taxon>
        <taxon>Endopterygota</taxon>
        <taxon>Diptera</taxon>
        <taxon>Nematocera</taxon>
        <taxon>Culicoidea</taxon>
        <taxon>Culicidae</taxon>
        <taxon>Anophelinae</taxon>
        <taxon>Anopheles</taxon>
    </lineage>
</organism>
<dbReference type="EnsemblMetazoa" id="AFUN019691-RA">
    <property type="protein sequence ID" value="AFUN019691-PA"/>
    <property type="gene ID" value="AFUN019691"/>
</dbReference>
<accession>A0A4Y0BGU1</accession>
<proteinExistence type="predicted"/>
<evidence type="ECO:0000313" key="1">
    <source>
        <dbReference type="EnsemblMetazoa" id="AFUN019691-PA"/>
    </source>
</evidence>
<protein>
    <submittedName>
        <fullName evidence="1">Uncharacterized protein</fullName>
    </submittedName>
</protein>
<sequence length="87" mass="10275">MGKKDSLTLSRESEFEEPPRRFYFLEFINFFAKIRRRSTRYERSRATEAGVATRGFIYQPGLSVCVRSVNVFLRDSAVDSKRARYRP</sequence>